<dbReference type="AlphaFoldDB" id="A0A7K0GXT3"/>
<dbReference type="InterPro" id="IPR023214">
    <property type="entry name" value="HAD_sf"/>
</dbReference>
<reference evidence="5 7" key="1">
    <citation type="journal article" date="2019" name="Nat. Med.">
        <title>A library of human gut bacterial isolates paired with longitudinal multiomics data enables mechanistic microbiome research.</title>
        <authorList>
            <person name="Poyet M."/>
            <person name="Groussin M."/>
            <person name="Gibbons S.M."/>
            <person name="Avila-Pacheco J."/>
            <person name="Jiang X."/>
            <person name="Kearney S.M."/>
            <person name="Perrotta A.R."/>
            <person name="Berdy B."/>
            <person name="Zhao S."/>
            <person name="Lieberman T.D."/>
            <person name="Swanson P.K."/>
            <person name="Smith M."/>
            <person name="Roesemann S."/>
            <person name="Alexander J.E."/>
            <person name="Rich S.A."/>
            <person name="Livny J."/>
            <person name="Vlamakis H."/>
            <person name="Clish C."/>
            <person name="Bullock K."/>
            <person name="Deik A."/>
            <person name="Scott J."/>
            <person name="Pierce K.A."/>
            <person name="Xavier R.J."/>
            <person name="Alm E.J."/>
        </authorList>
    </citation>
    <scope>NUCLEOTIDE SEQUENCE [LARGE SCALE GENOMIC DNA]</scope>
    <source>
        <strain evidence="5 7">BIOML-A9</strain>
    </source>
</reference>
<accession>A0A7K0GXT3</accession>
<dbReference type="Proteomes" id="UP000461276">
    <property type="component" value="Unassembled WGS sequence"/>
</dbReference>
<comment type="pathway">
    <text evidence="2">Organic acid metabolism; glycolate biosynthesis; glycolate from 2-phosphoglycolate: step 1/1.</text>
</comment>
<reference evidence="6 8" key="2">
    <citation type="submission" date="2020-04" db="EMBL/GenBank/DDBJ databases">
        <title>Complete Genomes and Methylome analysis of CBBP consortium that reverse antibiotic-induced susceptibility to vancomycin-resistant Enterococcus faecium infection.</title>
        <authorList>
            <person name="Fomenkov A."/>
            <person name="Zhang Z."/>
            <person name="Pamer E."/>
            <person name="Roberts R.J."/>
        </authorList>
    </citation>
    <scope>NUCLEOTIDE SEQUENCE [LARGE SCALE GENOMIC DNA]</scope>
    <source>
        <strain evidence="8">CBBP</strain>
        <strain evidence="6">CBBP-1</strain>
    </source>
</reference>
<evidence type="ECO:0000313" key="5">
    <source>
        <dbReference type="EMBL" id="MRY94341.1"/>
    </source>
</evidence>
<dbReference type="SUPFAM" id="SSF56784">
    <property type="entry name" value="HAD-like"/>
    <property type="match status" value="1"/>
</dbReference>
<proteinExistence type="inferred from homology"/>
<evidence type="ECO:0000313" key="7">
    <source>
        <dbReference type="Proteomes" id="UP000461276"/>
    </source>
</evidence>
<dbReference type="EMBL" id="CP051672">
    <property type="protein sequence ID" value="QJE30242.1"/>
    <property type="molecule type" value="Genomic_DNA"/>
</dbReference>
<dbReference type="RefSeq" id="WP_154395247.1">
    <property type="nucleotide sequence ID" value="NZ_CP051672.1"/>
</dbReference>
<evidence type="ECO:0000256" key="2">
    <source>
        <dbReference type="ARBA" id="ARBA00004818"/>
    </source>
</evidence>
<protein>
    <recommendedName>
        <fullName evidence="4">phosphoglycolate phosphatase</fullName>
        <ecNumber evidence="4">3.1.3.18</ecNumber>
    </recommendedName>
</protein>
<keyword evidence="5" id="KW-0378">Hydrolase</keyword>
<dbReference type="PANTHER" id="PTHR43434">
    <property type="entry name" value="PHOSPHOGLYCOLATE PHOSPHATASE"/>
    <property type="match status" value="1"/>
</dbReference>
<dbReference type="CDD" id="cd07505">
    <property type="entry name" value="HAD_BPGM-like"/>
    <property type="match status" value="1"/>
</dbReference>
<dbReference type="Pfam" id="PF13419">
    <property type="entry name" value="HAD_2"/>
    <property type="match status" value="1"/>
</dbReference>
<dbReference type="SFLD" id="SFLDS00003">
    <property type="entry name" value="Haloacid_Dehalogenase"/>
    <property type="match status" value="1"/>
</dbReference>
<dbReference type="GO" id="GO:0006281">
    <property type="term" value="P:DNA repair"/>
    <property type="evidence" value="ECO:0007669"/>
    <property type="project" value="TreeGrafter"/>
</dbReference>
<dbReference type="InterPro" id="IPR041492">
    <property type="entry name" value="HAD_2"/>
</dbReference>
<evidence type="ECO:0000256" key="3">
    <source>
        <dbReference type="ARBA" id="ARBA00006171"/>
    </source>
</evidence>
<comment type="catalytic activity">
    <reaction evidence="1">
        <text>2-phosphoglycolate + H2O = glycolate + phosphate</text>
        <dbReference type="Rhea" id="RHEA:14369"/>
        <dbReference type="ChEBI" id="CHEBI:15377"/>
        <dbReference type="ChEBI" id="CHEBI:29805"/>
        <dbReference type="ChEBI" id="CHEBI:43474"/>
        <dbReference type="ChEBI" id="CHEBI:58033"/>
        <dbReference type="EC" id="3.1.3.18"/>
    </reaction>
</comment>
<dbReference type="Proteomes" id="UP000501982">
    <property type="component" value="Chromosome"/>
</dbReference>
<dbReference type="EMBL" id="WKMY01000010">
    <property type="protein sequence ID" value="MRY94341.1"/>
    <property type="molecule type" value="Genomic_DNA"/>
</dbReference>
<evidence type="ECO:0000313" key="8">
    <source>
        <dbReference type="Proteomes" id="UP000501982"/>
    </source>
</evidence>
<dbReference type="InterPro" id="IPR036412">
    <property type="entry name" value="HAD-like_sf"/>
</dbReference>
<dbReference type="InterPro" id="IPR050155">
    <property type="entry name" value="HAD-like_hydrolase_sf"/>
</dbReference>
<dbReference type="EC" id="3.1.3.18" evidence="4"/>
<name>A0A7K0GXT3_PARDI</name>
<dbReference type="GO" id="GO:0005829">
    <property type="term" value="C:cytosol"/>
    <property type="evidence" value="ECO:0007669"/>
    <property type="project" value="TreeGrafter"/>
</dbReference>
<dbReference type="PANTHER" id="PTHR43434:SF1">
    <property type="entry name" value="PHOSPHOGLYCOLATE PHOSPHATASE"/>
    <property type="match status" value="1"/>
</dbReference>
<dbReference type="SFLD" id="SFLDG01129">
    <property type="entry name" value="C1.5:_HAD__Beta-PGM__Phosphata"/>
    <property type="match status" value="1"/>
</dbReference>
<organism evidence="5 7">
    <name type="scientific">Parabacteroides distasonis</name>
    <dbReference type="NCBI Taxonomy" id="823"/>
    <lineage>
        <taxon>Bacteria</taxon>
        <taxon>Pseudomonadati</taxon>
        <taxon>Bacteroidota</taxon>
        <taxon>Bacteroidia</taxon>
        <taxon>Bacteroidales</taxon>
        <taxon>Tannerellaceae</taxon>
        <taxon>Parabacteroides</taxon>
    </lineage>
</organism>
<gene>
    <name evidence="5" type="ORF">GKD67_14130</name>
    <name evidence="6" type="ORF">HHO38_19020</name>
</gene>
<evidence type="ECO:0000256" key="1">
    <source>
        <dbReference type="ARBA" id="ARBA00000830"/>
    </source>
</evidence>
<evidence type="ECO:0000313" key="6">
    <source>
        <dbReference type="EMBL" id="QJE30242.1"/>
    </source>
</evidence>
<dbReference type="GO" id="GO:0008967">
    <property type="term" value="F:phosphoglycolate phosphatase activity"/>
    <property type="evidence" value="ECO:0007669"/>
    <property type="project" value="UniProtKB-EC"/>
</dbReference>
<sequence>MKSVIFDLDLTLVDTTCLESLRHNRNWQEAYKRIPETVMYDGIAEVLEVIRKHHIPCAIVSTSPRPYVEKIVAHYNLPVQHIVSYHDANPIKPHPAQMLKALDLMGVSAKDAISFGDRVIDIEASNAAGIESVACFWGTKEKGELLHSGYSHAIVKPNEILTLIR</sequence>
<dbReference type="Gene3D" id="3.40.50.1000">
    <property type="entry name" value="HAD superfamily/HAD-like"/>
    <property type="match status" value="1"/>
</dbReference>
<comment type="similarity">
    <text evidence="3">Belongs to the HAD-like hydrolase superfamily. CbbY/CbbZ/Gph/YieH family.</text>
</comment>
<evidence type="ECO:0000256" key="4">
    <source>
        <dbReference type="ARBA" id="ARBA00013078"/>
    </source>
</evidence>